<keyword evidence="3" id="KW-1185">Reference proteome</keyword>
<feature type="transmembrane region" description="Helical" evidence="1">
    <location>
        <begin position="243"/>
        <end position="269"/>
    </location>
</feature>
<evidence type="ECO:0000256" key="1">
    <source>
        <dbReference type="SAM" id="Phobius"/>
    </source>
</evidence>
<name>A0A2T4UMN0_9ACTN</name>
<dbReference type="EMBL" id="PYYB01000001">
    <property type="protein sequence ID" value="PTL60478.1"/>
    <property type="molecule type" value="Genomic_DNA"/>
</dbReference>
<feature type="transmembrane region" description="Helical" evidence="1">
    <location>
        <begin position="155"/>
        <end position="175"/>
    </location>
</feature>
<dbReference type="PANTHER" id="PTHR41771">
    <property type="entry name" value="MEMBRANE PROTEIN-RELATED"/>
    <property type="match status" value="1"/>
</dbReference>
<dbReference type="RefSeq" id="WP_107569137.1">
    <property type="nucleotide sequence ID" value="NZ_PYYB01000001.1"/>
</dbReference>
<dbReference type="PANTHER" id="PTHR41771:SF1">
    <property type="entry name" value="MEMBRANE PROTEIN"/>
    <property type="match status" value="1"/>
</dbReference>
<dbReference type="Pfam" id="PF07907">
    <property type="entry name" value="YibE_F"/>
    <property type="match status" value="1"/>
</dbReference>
<dbReference type="InterPro" id="IPR012507">
    <property type="entry name" value="YibE_F"/>
</dbReference>
<evidence type="ECO:0000313" key="3">
    <source>
        <dbReference type="Proteomes" id="UP000240739"/>
    </source>
</evidence>
<dbReference type="Proteomes" id="UP000240739">
    <property type="component" value="Unassembled WGS sequence"/>
</dbReference>
<proteinExistence type="predicted"/>
<reference evidence="2 3" key="1">
    <citation type="submission" date="2018-03" db="EMBL/GenBank/DDBJ databases">
        <title>Aquarubrobacter algicola gen. nov., sp. nov., a novel actinobacterium isolated from shallow eutrophic lake during the end of cyanobacterial harmful algal blooms.</title>
        <authorList>
            <person name="Chun S.J."/>
        </authorList>
    </citation>
    <scope>NUCLEOTIDE SEQUENCE [LARGE SCALE GENOMIC DNA]</scope>
    <source>
        <strain evidence="2 3">Seoho-28</strain>
    </source>
</reference>
<accession>A0A2T4UMN0</accession>
<feature type="transmembrane region" description="Helical" evidence="1">
    <location>
        <begin position="181"/>
        <end position="200"/>
    </location>
</feature>
<feature type="transmembrane region" description="Helical" evidence="1">
    <location>
        <begin position="12"/>
        <end position="35"/>
    </location>
</feature>
<protein>
    <submittedName>
        <fullName evidence="2">YibE/F family protein</fullName>
    </submittedName>
</protein>
<dbReference type="OrthoDB" id="5846312at2"/>
<gene>
    <name evidence="2" type="ORF">C7Y72_12920</name>
</gene>
<keyword evidence="1" id="KW-0472">Membrane</keyword>
<feature type="transmembrane region" description="Helical" evidence="1">
    <location>
        <begin position="207"/>
        <end position="228"/>
    </location>
</feature>
<feature type="transmembrane region" description="Helical" evidence="1">
    <location>
        <begin position="307"/>
        <end position="329"/>
    </location>
</feature>
<dbReference type="AlphaFoldDB" id="A0A2T4UMN0"/>
<evidence type="ECO:0000313" key="2">
    <source>
        <dbReference type="EMBL" id="PTL60478.1"/>
    </source>
</evidence>
<feature type="transmembrane region" description="Helical" evidence="1">
    <location>
        <begin position="132"/>
        <end position="148"/>
    </location>
</feature>
<sequence length="393" mass="40204">MSRRLLLHTRPGRLMAGAVLVLFLATLVGLVALWAPDDRGGDPRVQRVTTLAAEVVSVREEACPGTQQACRSIVARVDEGPDRGERTRITLGPVEVTPDLDPGDGIRVSRAEIPEGATAEAYAYVDRERRGPQLWLAIVFAVLLVGMARVQGLWALLGFAASLALVVEFLVPAMLEGTAPLLVALVGALAVMFLTVLLTYGLAAQSLAAILGIAASLAVAALLGQLLVDLTGLDGRGGDTANALAFAAGGVSLQGIVLAGMVLGALGVLADTAVTQASAVLALRRANPDLTARGLYAGAFSVGRDHLVATTHTLVLAYVGASLPLLLLLDAGGVSGADLLNSPEIAEPVVATLVGSIALLLSVPLTTALSSVLVARMPVDALPAGGGHHHHAH</sequence>
<keyword evidence="1" id="KW-0812">Transmembrane</keyword>
<keyword evidence="1" id="KW-1133">Transmembrane helix</keyword>
<comment type="caution">
    <text evidence="2">The sequence shown here is derived from an EMBL/GenBank/DDBJ whole genome shotgun (WGS) entry which is preliminary data.</text>
</comment>
<organism evidence="2 3">
    <name type="scientific">Paraconexibacter algicola</name>
    <dbReference type="NCBI Taxonomy" id="2133960"/>
    <lineage>
        <taxon>Bacteria</taxon>
        <taxon>Bacillati</taxon>
        <taxon>Actinomycetota</taxon>
        <taxon>Thermoleophilia</taxon>
        <taxon>Solirubrobacterales</taxon>
        <taxon>Paraconexibacteraceae</taxon>
        <taxon>Paraconexibacter</taxon>
    </lineage>
</organism>
<feature type="transmembrane region" description="Helical" evidence="1">
    <location>
        <begin position="349"/>
        <end position="375"/>
    </location>
</feature>